<evidence type="ECO:0000256" key="5">
    <source>
        <dbReference type="ARBA" id="ARBA00022670"/>
    </source>
</evidence>
<dbReference type="Pfam" id="PF09286">
    <property type="entry name" value="Pro-kuma_activ"/>
    <property type="match status" value="1"/>
</dbReference>
<dbReference type="SUPFAM" id="SSF54897">
    <property type="entry name" value="Protease propeptides/inhibitors"/>
    <property type="match status" value="1"/>
</dbReference>
<evidence type="ECO:0000313" key="13">
    <source>
        <dbReference type="EMBL" id="KAJ7197780.1"/>
    </source>
</evidence>
<dbReference type="PANTHER" id="PTHR14218:SF15">
    <property type="entry name" value="TRIPEPTIDYL-PEPTIDASE 1"/>
    <property type="match status" value="1"/>
</dbReference>
<dbReference type="PROSITE" id="PS51695">
    <property type="entry name" value="SEDOLISIN"/>
    <property type="match status" value="1"/>
</dbReference>
<keyword evidence="9 11" id="KW-0106">Calcium</keyword>
<keyword evidence="7 11" id="KW-0378">Hydrolase</keyword>
<evidence type="ECO:0000256" key="11">
    <source>
        <dbReference type="PROSITE-ProRule" id="PRU01032"/>
    </source>
</evidence>
<dbReference type="SMART" id="SM00944">
    <property type="entry name" value="Pro-kuma_activ"/>
    <property type="match status" value="1"/>
</dbReference>
<evidence type="ECO:0000256" key="10">
    <source>
        <dbReference type="ARBA" id="ARBA00023145"/>
    </source>
</evidence>
<reference evidence="13" key="1">
    <citation type="submission" date="2023-03" db="EMBL/GenBank/DDBJ databases">
        <title>Massive genome expansion in bonnet fungi (Mycena s.s.) driven by repeated elements and novel gene families across ecological guilds.</title>
        <authorList>
            <consortium name="Lawrence Berkeley National Laboratory"/>
            <person name="Harder C.B."/>
            <person name="Miyauchi S."/>
            <person name="Viragh M."/>
            <person name="Kuo A."/>
            <person name="Thoen E."/>
            <person name="Andreopoulos B."/>
            <person name="Lu D."/>
            <person name="Skrede I."/>
            <person name="Drula E."/>
            <person name="Henrissat B."/>
            <person name="Morin E."/>
            <person name="Kohler A."/>
            <person name="Barry K."/>
            <person name="LaButti K."/>
            <person name="Morin E."/>
            <person name="Salamov A."/>
            <person name="Lipzen A."/>
            <person name="Mereny Z."/>
            <person name="Hegedus B."/>
            <person name="Baldrian P."/>
            <person name="Stursova M."/>
            <person name="Weitz H."/>
            <person name="Taylor A."/>
            <person name="Grigoriev I.V."/>
            <person name="Nagy L.G."/>
            <person name="Martin F."/>
            <person name="Kauserud H."/>
        </authorList>
    </citation>
    <scope>NUCLEOTIDE SEQUENCE</scope>
    <source>
        <strain evidence="13">9144</strain>
    </source>
</reference>
<keyword evidence="14" id="KW-1185">Reference proteome</keyword>
<evidence type="ECO:0000256" key="6">
    <source>
        <dbReference type="ARBA" id="ARBA00022723"/>
    </source>
</evidence>
<dbReference type="CDD" id="cd11377">
    <property type="entry name" value="Pro-peptidase_S53"/>
    <property type="match status" value="1"/>
</dbReference>
<comment type="function">
    <text evidence="2">Secreted tripeptidyl-peptidase which degrades proteins at acidic pHs and is involved in virulence.</text>
</comment>
<dbReference type="CDD" id="cd04056">
    <property type="entry name" value="Peptidases_S53"/>
    <property type="match status" value="1"/>
</dbReference>
<dbReference type="EC" id="3.4.14.10" evidence="4"/>
<feature type="active site" description="Charge relay system" evidence="11">
    <location>
        <position position="296"/>
    </location>
</feature>
<dbReference type="InterPro" id="IPR023828">
    <property type="entry name" value="Peptidase_S8_Ser-AS"/>
</dbReference>
<sequence length="566" mass="60135">MFVFGAIFVIAGAMPLDRRRATLVRDKRDSPPAGFVKVGDAPPSQELPLRIALKSKNLAGLESELYNVSDPNGPRYRQWMSAEMVREYAMPEQDTLSAVNNWLLENGILAAPISPAGDMLQINMSVAHANEVFDANFATYQHTDSGTDMVRTLQYSLPAALKDHVEWIHPTTIFTPPISSNTALFSSFDLTHRVERDTEPIRRDSHVPSDVPASCDTTITPACLQAMYHIPSALIQNAGNLSGMAVTGFNDQFASTGDLDVRSSSPAVQVARSLPFQTQALDGGDNPDDPTQAGLEASLDIQYAMGIATSVPVVFISVGSEASDSAFGFLDVINSLINESPTTRPSVVTTSYGFNEDGLPFGVANSLCNAYMQLSALGTSIVFSSGDGGVSGTNLRTTFVPTFPSTCPYVTSVGATQNIAETAADFSSGGFSNYFPVPAYQSAHVASYLNALGDTYTGLFNNSGRAFPDVSYQGVGYQVVINGTMNSVFGTSASTPVFAATIALFNLLNEEANSGAPLGFLNPLLYSINNTVFNDITTGSNPGCHTSGFHATTGWDPVTGLGTLDF</sequence>
<evidence type="ECO:0000256" key="4">
    <source>
        <dbReference type="ARBA" id="ARBA00012462"/>
    </source>
</evidence>
<accession>A0AAD6Y7E4</accession>
<feature type="binding site" evidence="11">
    <location>
        <position position="535"/>
    </location>
    <ligand>
        <name>Ca(2+)</name>
        <dbReference type="ChEBI" id="CHEBI:29108"/>
    </ligand>
</feature>
<dbReference type="Proteomes" id="UP001219525">
    <property type="component" value="Unassembled WGS sequence"/>
</dbReference>
<evidence type="ECO:0000313" key="14">
    <source>
        <dbReference type="Proteomes" id="UP001219525"/>
    </source>
</evidence>
<dbReference type="GO" id="GO:0008240">
    <property type="term" value="F:tripeptidyl-peptidase activity"/>
    <property type="evidence" value="ECO:0007669"/>
    <property type="project" value="UniProtKB-EC"/>
</dbReference>
<dbReference type="GO" id="GO:0004252">
    <property type="term" value="F:serine-type endopeptidase activity"/>
    <property type="evidence" value="ECO:0007669"/>
    <property type="project" value="UniProtKB-UniRule"/>
</dbReference>
<feature type="binding site" evidence="11">
    <location>
        <position position="536"/>
    </location>
    <ligand>
        <name>Ca(2+)</name>
        <dbReference type="ChEBI" id="CHEBI:29108"/>
    </ligand>
</feature>
<feature type="active site" description="Charge relay system" evidence="11">
    <location>
        <position position="492"/>
    </location>
</feature>
<dbReference type="PANTHER" id="PTHR14218">
    <property type="entry name" value="PROTEASE S8 TRIPEPTIDYL PEPTIDASE I CLN2"/>
    <property type="match status" value="1"/>
</dbReference>
<dbReference type="GO" id="GO:0046872">
    <property type="term" value="F:metal ion binding"/>
    <property type="evidence" value="ECO:0007669"/>
    <property type="project" value="UniProtKB-UniRule"/>
</dbReference>
<feature type="binding site" evidence="11">
    <location>
        <position position="556"/>
    </location>
    <ligand>
        <name>Ca(2+)</name>
        <dbReference type="ChEBI" id="CHEBI:29108"/>
    </ligand>
</feature>
<dbReference type="EMBL" id="JARJCW010000076">
    <property type="protein sequence ID" value="KAJ7197780.1"/>
    <property type="molecule type" value="Genomic_DNA"/>
</dbReference>
<comment type="catalytic activity">
    <reaction evidence="1">
        <text>Release of an N-terminal tripeptide from a polypeptide.</text>
        <dbReference type="EC" id="3.4.14.10"/>
    </reaction>
</comment>
<dbReference type="SUPFAM" id="SSF52743">
    <property type="entry name" value="Subtilisin-like"/>
    <property type="match status" value="1"/>
</dbReference>
<dbReference type="InterPro" id="IPR000209">
    <property type="entry name" value="Peptidase_S8/S53_dom"/>
</dbReference>
<dbReference type="InterPro" id="IPR036852">
    <property type="entry name" value="Peptidase_S8/S53_dom_sf"/>
</dbReference>
<keyword evidence="6 11" id="KW-0479">Metal-binding</keyword>
<keyword evidence="5 11" id="KW-0645">Protease</keyword>
<dbReference type="Gene3D" id="3.40.50.200">
    <property type="entry name" value="Peptidase S8/S53 domain"/>
    <property type="match status" value="1"/>
</dbReference>
<evidence type="ECO:0000256" key="1">
    <source>
        <dbReference type="ARBA" id="ARBA00001910"/>
    </source>
</evidence>
<evidence type="ECO:0000259" key="12">
    <source>
        <dbReference type="PROSITE" id="PS51695"/>
    </source>
</evidence>
<evidence type="ECO:0000256" key="9">
    <source>
        <dbReference type="ARBA" id="ARBA00022837"/>
    </source>
</evidence>
<dbReference type="GO" id="GO:0005576">
    <property type="term" value="C:extracellular region"/>
    <property type="evidence" value="ECO:0007669"/>
    <property type="project" value="UniProtKB-SubCell"/>
</dbReference>
<feature type="non-terminal residue" evidence="13">
    <location>
        <position position="566"/>
    </location>
</feature>
<dbReference type="InterPro" id="IPR015366">
    <property type="entry name" value="S53_propep"/>
</dbReference>
<comment type="caution">
    <text evidence="13">The sequence shown here is derived from an EMBL/GenBank/DDBJ whole genome shotgun (WGS) entry which is preliminary data.</text>
</comment>
<dbReference type="InterPro" id="IPR030400">
    <property type="entry name" value="Sedolisin_dom"/>
</dbReference>
<comment type="cofactor">
    <cofactor evidence="11">
        <name>Ca(2+)</name>
        <dbReference type="ChEBI" id="CHEBI:29108"/>
    </cofactor>
    <text evidence="11">Binds 1 Ca(2+) ion per subunit.</text>
</comment>
<dbReference type="Pfam" id="PF00082">
    <property type="entry name" value="Peptidase_S8"/>
    <property type="match status" value="1"/>
</dbReference>
<proteinExistence type="predicted"/>
<dbReference type="GO" id="GO:0006508">
    <property type="term" value="P:proteolysis"/>
    <property type="evidence" value="ECO:0007669"/>
    <property type="project" value="UniProtKB-KW"/>
</dbReference>
<comment type="subcellular location">
    <subcellularLocation>
        <location evidence="3">Secreted</location>
        <location evidence="3">Extracellular space</location>
    </subcellularLocation>
</comment>
<evidence type="ECO:0000256" key="8">
    <source>
        <dbReference type="ARBA" id="ARBA00022825"/>
    </source>
</evidence>
<evidence type="ECO:0000256" key="7">
    <source>
        <dbReference type="ARBA" id="ARBA00022801"/>
    </source>
</evidence>
<keyword evidence="8 11" id="KW-0720">Serine protease</keyword>
<gene>
    <name evidence="13" type="ORF">GGX14DRAFT_667573</name>
</gene>
<dbReference type="InterPro" id="IPR050819">
    <property type="entry name" value="Tripeptidyl-peptidase_I"/>
</dbReference>
<dbReference type="PROSITE" id="PS00138">
    <property type="entry name" value="SUBTILASE_SER"/>
    <property type="match status" value="1"/>
</dbReference>
<feature type="domain" description="Peptidase S53" evidence="12">
    <location>
        <begin position="218"/>
        <end position="566"/>
    </location>
</feature>
<name>A0AAD6Y7E4_9AGAR</name>
<keyword evidence="10" id="KW-0865">Zymogen</keyword>
<evidence type="ECO:0000256" key="3">
    <source>
        <dbReference type="ARBA" id="ARBA00004239"/>
    </source>
</evidence>
<evidence type="ECO:0000256" key="2">
    <source>
        <dbReference type="ARBA" id="ARBA00002451"/>
    </source>
</evidence>
<protein>
    <recommendedName>
        <fullName evidence="4">tripeptidyl-peptidase II</fullName>
        <ecNumber evidence="4">3.4.14.10</ecNumber>
    </recommendedName>
</protein>
<organism evidence="13 14">
    <name type="scientific">Mycena pura</name>
    <dbReference type="NCBI Taxonomy" id="153505"/>
    <lineage>
        <taxon>Eukaryota</taxon>
        <taxon>Fungi</taxon>
        <taxon>Dikarya</taxon>
        <taxon>Basidiomycota</taxon>
        <taxon>Agaricomycotina</taxon>
        <taxon>Agaricomycetes</taxon>
        <taxon>Agaricomycetidae</taxon>
        <taxon>Agaricales</taxon>
        <taxon>Marasmiineae</taxon>
        <taxon>Mycenaceae</taxon>
        <taxon>Mycena</taxon>
    </lineage>
</organism>
<dbReference type="AlphaFoldDB" id="A0AAD6Y7E4"/>
<feature type="binding site" evidence="11">
    <location>
        <position position="554"/>
    </location>
    <ligand>
        <name>Ca(2+)</name>
        <dbReference type="ChEBI" id="CHEBI:29108"/>
    </ligand>
</feature>
<feature type="active site" description="Charge relay system" evidence="11">
    <location>
        <position position="300"/>
    </location>
</feature>